<dbReference type="AlphaFoldDB" id="A0A0B7G697"/>
<dbReference type="STRING" id="1108050.A0A0B7G697"/>
<name>A0A0B7G697_THACB</name>
<dbReference type="OrthoDB" id="6511194at2759"/>
<gene>
    <name evidence="1" type="ORF">RSOLAG1IB_11012</name>
</gene>
<reference evidence="1 2" key="1">
    <citation type="submission" date="2014-11" db="EMBL/GenBank/DDBJ databases">
        <authorList>
            <person name="Wibberg Daniel"/>
        </authorList>
    </citation>
    <scope>NUCLEOTIDE SEQUENCE [LARGE SCALE GENOMIC DNA]</scope>
    <source>
        <strain evidence="1">Rhizoctonia solani AG1-IB 7/3/14</strain>
    </source>
</reference>
<evidence type="ECO:0000313" key="1">
    <source>
        <dbReference type="EMBL" id="CEL64028.1"/>
    </source>
</evidence>
<organism evidence="1 2">
    <name type="scientific">Thanatephorus cucumeris (strain AG1-IB / isolate 7/3/14)</name>
    <name type="common">Lettuce bottom rot fungus</name>
    <name type="synonym">Rhizoctonia solani</name>
    <dbReference type="NCBI Taxonomy" id="1108050"/>
    <lineage>
        <taxon>Eukaryota</taxon>
        <taxon>Fungi</taxon>
        <taxon>Dikarya</taxon>
        <taxon>Basidiomycota</taxon>
        <taxon>Agaricomycotina</taxon>
        <taxon>Agaricomycetes</taxon>
        <taxon>Cantharellales</taxon>
        <taxon>Ceratobasidiaceae</taxon>
        <taxon>Rhizoctonia</taxon>
        <taxon>Rhizoctonia solani AG-1</taxon>
    </lineage>
</organism>
<sequence>MAVCLCLYTSNDLGKKLMFMRASLMATVGTAYSVCYSKNLQQLIGCFINTDDLPGNQYGTWNASVLEDKDQATKIKEHLMSKGGKATAKDIIAYLEIPEVKAQFKLDKPPSIQTVQHWMHKLGYQWSLDPKGQYIDGHKRADIVHYQMHCYIPTWSRLEKQMCTYDSKTMQESPPTLGPGKKPVMVWFHDKSTFYANDCCLTQWVNCAEGAKPYAKGDGPLVMVADFVGIDGWLTGIK</sequence>
<dbReference type="PANTHER" id="PTHR35871:SF1">
    <property type="entry name" value="CXC1-LIKE CYSTEINE CLUSTER ASSOCIATED WITH KDZ TRANSPOSASES DOMAIN-CONTAINING PROTEIN"/>
    <property type="match status" value="1"/>
</dbReference>
<dbReference type="PANTHER" id="PTHR35871">
    <property type="entry name" value="EXPRESSED PROTEIN"/>
    <property type="match status" value="1"/>
</dbReference>
<keyword evidence="2" id="KW-1185">Reference proteome</keyword>
<protein>
    <submittedName>
        <fullName evidence="1">Uncharacterized protein</fullName>
    </submittedName>
</protein>
<accession>A0A0B7G697</accession>
<dbReference type="EMBL" id="LN679195">
    <property type="protein sequence ID" value="CEL64028.1"/>
    <property type="molecule type" value="Genomic_DNA"/>
</dbReference>
<dbReference type="Proteomes" id="UP000059188">
    <property type="component" value="Unassembled WGS sequence"/>
</dbReference>
<proteinExistence type="predicted"/>
<evidence type="ECO:0000313" key="2">
    <source>
        <dbReference type="Proteomes" id="UP000059188"/>
    </source>
</evidence>